<feature type="transmembrane region" description="Helical" evidence="1">
    <location>
        <begin position="62"/>
        <end position="81"/>
    </location>
</feature>
<dbReference type="AlphaFoldDB" id="A0A564W5H3"/>
<dbReference type="PANTHER" id="PTHR37312">
    <property type="entry name" value="MEMBRANE-BOUND ACYLTRANSFERASE YKRP-RELATED"/>
    <property type="match status" value="1"/>
</dbReference>
<feature type="transmembrane region" description="Helical" evidence="1">
    <location>
        <begin position="9"/>
        <end position="27"/>
    </location>
</feature>
<keyword evidence="1" id="KW-0812">Transmembrane</keyword>
<gene>
    <name evidence="3" type="ORF">RSSSTS7063_00760</name>
</gene>
<sequence>MKKHIYKYDVIRIVLTVLVVIGHANYYNAGNAYGGIYIADQMSAAGIADTAFHGFAEQIKQLIYTFHMPAFFALSGTLFYSQVKNGRFSSVTEVVKNKISRLVVPFVLVYLFWNTPIKIISGYYSQSENIWKDILMQMLIPTNMYLWYLEALFFDFVLAYLLCKYAKKMWMINTTSFVVYLAVCFLERATVVTTLFGNPLRYLLWFVFGMNLNKYGKVAKNYLKRFEWGGGENCSLRCFGSLAIMD</sequence>
<dbReference type="RefSeq" id="WP_144094675.1">
    <property type="nucleotide sequence ID" value="NZ_CABHMX010000004.1"/>
</dbReference>
<accession>A0A564W5H3</accession>
<keyword evidence="1" id="KW-0472">Membrane</keyword>
<organism evidence="3 4">
    <name type="scientific">Blautia luti</name>
    <dbReference type="NCBI Taxonomy" id="89014"/>
    <lineage>
        <taxon>Bacteria</taxon>
        <taxon>Bacillati</taxon>
        <taxon>Bacillota</taxon>
        <taxon>Clostridia</taxon>
        <taxon>Lachnospirales</taxon>
        <taxon>Lachnospiraceae</taxon>
        <taxon>Blautia</taxon>
    </lineage>
</organism>
<reference evidence="3 4" key="1">
    <citation type="submission" date="2019-07" db="EMBL/GenBank/DDBJ databases">
        <authorList>
            <person name="Hibberd C M."/>
            <person name="Gehrig L. J."/>
            <person name="Chang H.-W."/>
            <person name="Venkatesh S."/>
        </authorList>
    </citation>
    <scope>NUCLEOTIDE SEQUENCE [LARGE SCALE GENOMIC DNA]</scope>
    <source>
        <strain evidence="3">Blautia_luti_SSTS_Bg7063</strain>
    </source>
</reference>
<evidence type="ECO:0000256" key="1">
    <source>
        <dbReference type="SAM" id="Phobius"/>
    </source>
</evidence>
<feature type="transmembrane region" description="Helical" evidence="1">
    <location>
        <begin position="170"/>
        <end position="188"/>
    </location>
</feature>
<evidence type="ECO:0000259" key="2">
    <source>
        <dbReference type="Pfam" id="PF01757"/>
    </source>
</evidence>
<name>A0A564W5H3_9FIRM</name>
<dbReference type="InterPro" id="IPR002656">
    <property type="entry name" value="Acyl_transf_3_dom"/>
</dbReference>
<keyword evidence="4" id="KW-1185">Reference proteome</keyword>
<feature type="domain" description="Acyltransferase 3" evidence="2">
    <location>
        <begin position="6"/>
        <end position="222"/>
    </location>
</feature>
<dbReference type="InterPro" id="IPR052734">
    <property type="entry name" value="Nod_factor_acetyltransferase"/>
</dbReference>
<keyword evidence="1" id="KW-1133">Transmembrane helix</keyword>
<dbReference type="EMBL" id="CABHNW010000139">
    <property type="protein sequence ID" value="VUX40159.1"/>
    <property type="molecule type" value="Genomic_DNA"/>
</dbReference>
<protein>
    <submittedName>
        <fullName evidence="3">Acyltransferase family protein</fullName>
    </submittedName>
</protein>
<proteinExistence type="predicted"/>
<dbReference type="GO" id="GO:0016747">
    <property type="term" value="F:acyltransferase activity, transferring groups other than amino-acyl groups"/>
    <property type="evidence" value="ECO:0007669"/>
    <property type="project" value="InterPro"/>
</dbReference>
<keyword evidence="3" id="KW-0012">Acyltransferase</keyword>
<dbReference type="PANTHER" id="PTHR37312:SF1">
    <property type="entry name" value="MEMBRANE-BOUND ACYLTRANSFERASE YKRP-RELATED"/>
    <property type="match status" value="1"/>
</dbReference>
<keyword evidence="3" id="KW-0808">Transferase</keyword>
<evidence type="ECO:0000313" key="3">
    <source>
        <dbReference type="EMBL" id="VUX40159.1"/>
    </source>
</evidence>
<dbReference type="Proteomes" id="UP000408482">
    <property type="component" value="Unassembled WGS sequence"/>
</dbReference>
<feature type="transmembrane region" description="Helical" evidence="1">
    <location>
        <begin position="144"/>
        <end position="163"/>
    </location>
</feature>
<dbReference type="Pfam" id="PF01757">
    <property type="entry name" value="Acyl_transf_3"/>
    <property type="match status" value="1"/>
</dbReference>
<feature type="transmembrane region" description="Helical" evidence="1">
    <location>
        <begin position="102"/>
        <end position="124"/>
    </location>
</feature>
<evidence type="ECO:0000313" key="4">
    <source>
        <dbReference type="Proteomes" id="UP000408482"/>
    </source>
</evidence>